<dbReference type="InterPro" id="IPR014710">
    <property type="entry name" value="RmlC-like_jellyroll"/>
</dbReference>
<dbReference type="InterPro" id="IPR000595">
    <property type="entry name" value="cNMP-bd_dom"/>
</dbReference>
<reference evidence="2" key="2">
    <citation type="submission" date="2024-10" db="UniProtKB">
        <authorList>
            <consortium name="EnsemblProtists"/>
        </authorList>
    </citation>
    <scope>IDENTIFICATION</scope>
</reference>
<reference evidence="3" key="1">
    <citation type="journal article" date="2013" name="Nature">
        <title>Pan genome of the phytoplankton Emiliania underpins its global distribution.</title>
        <authorList>
            <person name="Read B.A."/>
            <person name="Kegel J."/>
            <person name="Klute M.J."/>
            <person name="Kuo A."/>
            <person name="Lefebvre S.C."/>
            <person name="Maumus F."/>
            <person name="Mayer C."/>
            <person name="Miller J."/>
            <person name="Monier A."/>
            <person name="Salamov A."/>
            <person name="Young J."/>
            <person name="Aguilar M."/>
            <person name="Claverie J.M."/>
            <person name="Frickenhaus S."/>
            <person name="Gonzalez K."/>
            <person name="Herman E.K."/>
            <person name="Lin Y.C."/>
            <person name="Napier J."/>
            <person name="Ogata H."/>
            <person name="Sarno A.F."/>
            <person name="Shmutz J."/>
            <person name="Schroeder D."/>
            <person name="de Vargas C."/>
            <person name="Verret F."/>
            <person name="von Dassow P."/>
            <person name="Valentin K."/>
            <person name="Van de Peer Y."/>
            <person name="Wheeler G."/>
            <person name="Dacks J.B."/>
            <person name="Delwiche C.F."/>
            <person name="Dyhrman S.T."/>
            <person name="Glockner G."/>
            <person name="John U."/>
            <person name="Richards T."/>
            <person name="Worden A.Z."/>
            <person name="Zhang X."/>
            <person name="Grigoriev I.V."/>
            <person name="Allen A.E."/>
            <person name="Bidle K."/>
            <person name="Borodovsky M."/>
            <person name="Bowler C."/>
            <person name="Brownlee C."/>
            <person name="Cock J.M."/>
            <person name="Elias M."/>
            <person name="Gladyshev V.N."/>
            <person name="Groth M."/>
            <person name="Guda C."/>
            <person name="Hadaegh A."/>
            <person name="Iglesias-Rodriguez M.D."/>
            <person name="Jenkins J."/>
            <person name="Jones B.M."/>
            <person name="Lawson T."/>
            <person name="Leese F."/>
            <person name="Lindquist E."/>
            <person name="Lobanov A."/>
            <person name="Lomsadze A."/>
            <person name="Malik S.B."/>
            <person name="Marsh M.E."/>
            <person name="Mackinder L."/>
            <person name="Mock T."/>
            <person name="Mueller-Roeber B."/>
            <person name="Pagarete A."/>
            <person name="Parker M."/>
            <person name="Probert I."/>
            <person name="Quesneville H."/>
            <person name="Raines C."/>
            <person name="Rensing S.A."/>
            <person name="Riano-Pachon D.M."/>
            <person name="Richier S."/>
            <person name="Rokitta S."/>
            <person name="Shiraiwa Y."/>
            <person name="Soanes D.M."/>
            <person name="van der Giezen M."/>
            <person name="Wahlund T.M."/>
            <person name="Williams B."/>
            <person name="Wilson W."/>
            <person name="Wolfe G."/>
            <person name="Wurch L.L."/>
        </authorList>
    </citation>
    <scope>NUCLEOTIDE SEQUENCE</scope>
</reference>
<name>A0A0D3JB29_EMIH1</name>
<feature type="domain" description="Cyclic nucleotide-binding" evidence="1">
    <location>
        <begin position="67"/>
        <end position="152"/>
    </location>
</feature>
<dbReference type="HOGENOM" id="CLU_1689990_0_0_1"/>
<dbReference type="PROSITE" id="PS50042">
    <property type="entry name" value="CNMP_BINDING_3"/>
    <property type="match status" value="1"/>
</dbReference>
<evidence type="ECO:0000259" key="1">
    <source>
        <dbReference type="PROSITE" id="PS50042"/>
    </source>
</evidence>
<protein>
    <recommendedName>
        <fullName evidence="1">Cyclic nucleotide-binding domain-containing protein</fullName>
    </recommendedName>
</protein>
<evidence type="ECO:0000313" key="2">
    <source>
        <dbReference type="EnsemblProtists" id="EOD20714"/>
    </source>
</evidence>
<keyword evidence="3" id="KW-1185">Reference proteome</keyword>
<dbReference type="AlphaFoldDB" id="A0A0D3JB29"/>
<proteinExistence type="predicted"/>
<dbReference type="GeneID" id="17266261"/>
<organism evidence="2 3">
    <name type="scientific">Emiliania huxleyi (strain CCMP1516)</name>
    <dbReference type="NCBI Taxonomy" id="280463"/>
    <lineage>
        <taxon>Eukaryota</taxon>
        <taxon>Haptista</taxon>
        <taxon>Haptophyta</taxon>
        <taxon>Prymnesiophyceae</taxon>
        <taxon>Isochrysidales</taxon>
        <taxon>Noelaerhabdaceae</taxon>
        <taxon>Emiliania</taxon>
    </lineage>
</organism>
<dbReference type="PaxDb" id="2903-EOD20714"/>
<dbReference type="SUPFAM" id="SSF51206">
    <property type="entry name" value="cAMP-binding domain-like"/>
    <property type="match status" value="1"/>
</dbReference>
<accession>A0A0D3JB29</accession>
<dbReference type="Proteomes" id="UP000013827">
    <property type="component" value="Unassembled WGS sequence"/>
</dbReference>
<evidence type="ECO:0000313" key="3">
    <source>
        <dbReference type="Proteomes" id="UP000013827"/>
    </source>
</evidence>
<dbReference type="EnsemblProtists" id="EOD20714">
    <property type="protein sequence ID" value="EOD20714"/>
    <property type="gene ID" value="EMIHUDRAFT_241930"/>
</dbReference>
<dbReference type="Gene3D" id="2.60.120.10">
    <property type="entry name" value="Jelly Rolls"/>
    <property type="match status" value="1"/>
</dbReference>
<dbReference type="InterPro" id="IPR018490">
    <property type="entry name" value="cNMP-bd_dom_sf"/>
</dbReference>
<dbReference type="RefSeq" id="XP_005773143.1">
    <property type="nucleotide sequence ID" value="XM_005773086.1"/>
</dbReference>
<dbReference type="CDD" id="cd00038">
    <property type="entry name" value="CAP_ED"/>
    <property type="match status" value="1"/>
</dbReference>
<sequence length="170" mass="18954">MRWTHIRVLPDTVRKTVSGRISCERNESSGAPGSKCITKGTMSNNNTLDPSNFVMSLVSEAFRSIDLLQHVPEAVLRRLTRHFHRIPITVGTVLFNVGDASDSFYVIESGEYAIEAAMHRSGCNCRAQERYLQLVDSDGFGELALLSDRPRTGANRVPECLARMKSNIKK</sequence>
<dbReference type="KEGG" id="ehx:EMIHUDRAFT_241930"/>